<feature type="domain" description="Peptidase S1" evidence="4">
    <location>
        <begin position="24"/>
        <end position="214"/>
    </location>
</feature>
<keyword evidence="1" id="KW-1015">Disulfide bond</keyword>
<evidence type="ECO:0000256" key="3">
    <source>
        <dbReference type="SAM" id="SignalP"/>
    </source>
</evidence>
<dbReference type="InterPro" id="IPR051487">
    <property type="entry name" value="Ser/Thr_Proteases_Immune/Dev"/>
</dbReference>
<feature type="signal peptide" evidence="3">
    <location>
        <begin position="1"/>
        <end position="19"/>
    </location>
</feature>
<dbReference type="SMART" id="SM00020">
    <property type="entry name" value="Tryp_SPc"/>
    <property type="match status" value="1"/>
</dbReference>
<dbReference type="PANTHER" id="PTHR24256">
    <property type="entry name" value="TRYPTASE-RELATED"/>
    <property type="match status" value="1"/>
</dbReference>
<evidence type="ECO:0000256" key="2">
    <source>
        <dbReference type="ARBA" id="ARBA00024195"/>
    </source>
</evidence>
<dbReference type="KEGG" id="csol:105367736"/>
<sequence>MKSLIAVIVFGLLSIGALSKNVRIIGGEVGDVRLYPFIANFKHNQFLHMIGSGVIISNKHILTTAQVVVDFLDRWAHLRVFTGTVSTELSRGTPYKIDDIFLHPKYTDVRNYDEMHLHDIAVVKLKKSIPFNAFQNAIELLDRDVIENDHGYVLGWGSTTYPTLSYPTQMQKANMSVISENVYSQYITFLIHDTQFVAFDKAGVGPCVSSSANS</sequence>
<evidence type="ECO:0000259" key="4">
    <source>
        <dbReference type="PROSITE" id="PS50240"/>
    </source>
</evidence>
<keyword evidence="5" id="KW-1185">Reference proteome</keyword>
<dbReference type="GeneID" id="105367736"/>
<proteinExistence type="inferred from homology"/>
<dbReference type="RefSeq" id="XP_011504807.1">
    <property type="nucleotide sequence ID" value="XM_011506505.1"/>
</dbReference>
<evidence type="ECO:0000256" key="1">
    <source>
        <dbReference type="ARBA" id="ARBA00023157"/>
    </source>
</evidence>
<dbReference type="GO" id="GO:0006508">
    <property type="term" value="P:proteolysis"/>
    <property type="evidence" value="ECO:0007669"/>
    <property type="project" value="InterPro"/>
</dbReference>
<dbReference type="InterPro" id="IPR001254">
    <property type="entry name" value="Trypsin_dom"/>
</dbReference>
<dbReference type="AlphaFoldDB" id="A0AAJ7E1W5"/>
<evidence type="ECO:0000313" key="5">
    <source>
        <dbReference type="Proteomes" id="UP000695007"/>
    </source>
</evidence>
<dbReference type="SUPFAM" id="SSF50494">
    <property type="entry name" value="Trypsin-like serine proteases"/>
    <property type="match status" value="1"/>
</dbReference>
<accession>A0AAJ7E1W5</accession>
<evidence type="ECO:0000313" key="6">
    <source>
        <dbReference type="RefSeq" id="XP_011504807.1"/>
    </source>
</evidence>
<feature type="chain" id="PRO_5042547926" evidence="3">
    <location>
        <begin position="20"/>
        <end position="214"/>
    </location>
</feature>
<protein>
    <submittedName>
        <fullName evidence="6">Trypsin delta/gamma-like</fullName>
    </submittedName>
</protein>
<dbReference type="GO" id="GO:0004252">
    <property type="term" value="F:serine-type endopeptidase activity"/>
    <property type="evidence" value="ECO:0007669"/>
    <property type="project" value="InterPro"/>
</dbReference>
<dbReference type="Gene3D" id="2.40.10.10">
    <property type="entry name" value="Trypsin-like serine proteases"/>
    <property type="match status" value="1"/>
</dbReference>
<dbReference type="PROSITE" id="PS50240">
    <property type="entry name" value="TRYPSIN_DOM"/>
    <property type="match status" value="1"/>
</dbReference>
<comment type="similarity">
    <text evidence="2">Belongs to the peptidase S1 family. CLIP subfamily.</text>
</comment>
<dbReference type="InterPro" id="IPR009003">
    <property type="entry name" value="Peptidase_S1_PA"/>
</dbReference>
<gene>
    <name evidence="6" type="primary">LOC105367736</name>
</gene>
<dbReference type="InterPro" id="IPR043504">
    <property type="entry name" value="Peptidase_S1_PA_chymotrypsin"/>
</dbReference>
<keyword evidence="3" id="KW-0732">Signal</keyword>
<dbReference type="Proteomes" id="UP000695007">
    <property type="component" value="Unplaced"/>
</dbReference>
<reference evidence="6" key="1">
    <citation type="submission" date="2025-08" db="UniProtKB">
        <authorList>
            <consortium name="RefSeq"/>
        </authorList>
    </citation>
    <scope>IDENTIFICATION</scope>
</reference>
<organism evidence="5 6">
    <name type="scientific">Ceratosolen solmsi marchali</name>
    <dbReference type="NCBI Taxonomy" id="326594"/>
    <lineage>
        <taxon>Eukaryota</taxon>
        <taxon>Metazoa</taxon>
        <taxon>Ecdysozoa</taxon>
        <taxon>Arthropoda</taxon>
        <taxon>Hexapoda</taxon>
        <taxon>Insecta</taxon>
        <taxon>Pterygota</taxon>
        <taxon>Neoptera</taxon>
        <taxon>Endopterygota</taxon>
        <taxon>Hymenoptera</taxon>
        <taxon>Apocrita</taxon>
        <taxon>Proctotrupomorpha</taxon>
        <taxon>Chalcidoidea</taxon>
        <taxon>Agaonidae</taxon>
        <taxon>Agaoninae</taxon>
        <taxon>Ceratosolen</taxon>
    </lineage>
</organism>
<name>A0AAJ7E1W5_9HYME</name>
<dbReference type="Pfam" id="PF00089">
    <property type="entry name" value="Trypsin"/>
    <property type="match status" value="1"/>
</dbReference>